<dbReference type="HOGENOM" id="CLU_070326_0_0_7"/>
<accession>A0LJ98</accession>
<dbReference type="AlphaFoldDB" id="A0LJ98"/>
<comment type="similarity">
    <text evidence="4">Belongs to the MqnA/MqnD family. MqnD subfamily.</text>
</comment>
<keyword evidence="3 4" id="KW-0456">Lyase</keyword>
<keyword evidence="2 4" id="KW-0474">Menaquinone biosynthesis</keyword>
<dbReference type="OrthoDB" id="9809439at2"/>
<name>A0LJ98_SYNFM</name>
<dbReference type="InterPro" id="IPR030869">
    <property type="entry name" value="MqnD"/>
</dbReference>
<dbReference type="GO" id="GO:0016830">
    <property type="term" value="F:carbon-carbon lyase activity"/>
    <property type="evidence" value="ECO:0007669"/>
    <property type="project" value="UniProtKB-UniRule"/>
</dbReference>
<evidence type="ECO:0000256" key="1">
    <source>
        <dbReference type="ARBA" id="ARBA00004863"/>
    </source>
</evidence>
<dbReference type="RefSeq" id="WP_011698670.1">
    <property type="nucleotide sequence ID" value="NC_008554.1"/>
</dbReference>
<dbReference type="InParanoid" id="A0LJ98"/>
<dbReference type="PANTHER" id="PTHR37167:SF1">
    <property type="entry name" value="1,4-DIHYDROXY-6-NAPHTOATE SYNTHASE"/>
    <property type="match status" value="1"/>
</dbReference>
<protein>
    <recommendedName>
        <fullName evidence="4">1,4-dihydroxy-6-naphtoate synthase</fullName>
        <ecNumber evidence="4">4.1.99.29</ecNumber>
    </recommendedName>
    <alternativeName>
        <fullName evidence="4">Menaquinone biosynthetic enzyme MqnD</fullName>
    </alternativeName>
</protein>
<dbReference type="PANTHER" id="PTHR37167">
    <property type="entry name" value="1,4-DIHYDROXY-6-NAPHTOATE SYNTHASE"/>
    <property type="match status" value="1"/>
</dbReference>
<evidence type="ECO:0000313" key="5">
    <source>
        <dbReference type="EMBL" id="ABK17500.1"/>
    </source>
</evidence>
<dbReference type="Gene3D" id="3.40.190.10">
    <property type="entry name" value="Periplasmic binding protein-like II"/>
    <property type="match status" value="2"/>
</dbReference>
<dbReference type="KEGG" id="sfu:Sfum_1815"/>
<evidence type="ECO:0000313" key="6">
    <source>
        <dbReference type="Proteomes" id="UP000001784"/>
    </source>
</evidence>
<comment type="pathway">
    <text evidence="1 4">Quinol/quinone metabolism; menaquinone biosynthesis.</text>
</comment>
<dbReference type="Proteomes" id="UP000001784">
    <property type="component" value="Chromosome"/>
</dbReference>
<dbReference type="CDD" id="cd13635">
    <property type="entry name" value="PBP2_Ttha1568_Mqnd"/>
    <property type="match status" value="1"/>
</dbReference>
<keyword evidence="6" id="KW-1185">Reference proteome</keyword>
<evidence type="ECO:0000256" key="4">
    <source>
        <dbReference type="HAMAP-Rule" id="MF_00996"/>
    </source>
</evidence>
<feature type="binding site" evidence="4">
    <location>
        <begin position="111"/>
        <end position="112"/>
    </location>
    <ligand>
        <name>substrate</name>
    </ligand>
</feature>
<organism evidence="5 6">
    <name type="scientific">Syntrophobacter fumaroxidans (strain DSM 10017 / MPOB)</name>
    <dbReference type="NCBI Taxonomy" id="335543"/>
    <lineage>
        <taxon>Bacteria</taxon>
        <taxon>Pseudomonadati</taxon>
        <taxon>Thermodesulfobacteriota</taxon>
        <taxon>Syntrophobacteria</taxon>
        <taxon>Syntrophobacterales</taxon>
        <taxon>Syntrophobacteraceae</taxon>
        <taxon>Syntrophobacter</taxon>
    </lineage>
</organism>
<proteinExistence type="inferred from homology"/>
<comment type="function">
    <text evidence="4">Catalyzes the conversion of cyclic dehypoxanthine futalosine (cyclic DHFL) into 1,4-dihydroxy-6-naphthoate, a step in the biosynthesis of menaquinone (MK, vitamin K2).</text>
</comment>
<dbReference type="eggNOG" id="COG2107">
    <property type="taxonomic scope" value="Bacteria"/>
</dbReference>
<feature type="active site" description="Proton acceptor" evidence="4">
    <location>
        <position position="150"/>
    </location>
</feature>
<dbReference type="InterPro" id="IPR003773">
    <property type="entry name" value="Menaquinone_biosynth"/>
</dbReference>
<gene>
    <name evidence="4" type="primary">mqnD</name>
    <name evidence="5" type="ordered locus">Sfum_1815</name>
</gene>
<reference evidence="5 6" key="1">
    <citation type="submission" date="2006-10" db="EMBL/GenBank/DDBJ databases">
        <title>Complete sequence of Syntrophobacter fumaroxidans MPOB.</title>
        <authorList>
            <consortium name="US DOE Joint Genome Institute"/>
            <person name="Copeland A."/>
            <person name="Lucas S."/>
            <person name="Lapidus A."/>
            <person name="Barry K."/>
            <person name="Detter J.C."/>
            <person name="Glavina del Rio T."/>
            <person name="Hammon N."/>
            <person name="Israni S."/>
            <person name="Pitluck S."/>
            <person name="Goltsman E.G."/>
            <person name="Martinez M."/>
            <person name="Schmutz J."/>
            <person name="Larimer F."/>
            <person name="Land M."/>
            <person name="Hauser L."/>
            <person name="Kyrpides N."/>
            <person name="Kim E."/>
            <person name="Boone D.R."/>
            <person name="Brockman F."/>
            <person name="Culley D."/>
            <person name="Ferry J."/>
            <person name="Gunsalus R."/>
            <person name="McInerney M.J."/>
            <person name="Morrison M."/>
            <person name="Plugge C."/>
            <person name="Rohlin L."/>
            <person name="Scholten J."/>
            <person name="Sieber J."/>
            <person name="Stams A.J.M."/>
            <person name="Worm P."/>
            <person name="Henstra A.M."/>
            <person name="Richardson P."/>
        </authorList>
    </citation>
    <scope>NUCLEOTIDE SEQUENCE [LARGE SCALE GENOMIC DNA]</scope>
    <source>
        <strain evidence="6">DSM 10017 / MPOB</strain>
    </source>
</reference>
<dbReference type="STRING" id="335543.Sfum_1815"/>
<sequence>MTHRLKLGYSPCPNDTFIFYALAHRRIDLDALRFTVSLADVEVLNHQAGDRLLDVTKVSVHAVLHLLDHYWLLGSGGAIGRGCGPLVVARQPIPADDLRDKTVAVPGAMTTAHLLLGLTGLHRGKCVVMPFDRIMPAVAQGEVDAGVIIHEGRFTYGSFGLNLVLDLGSWWEKTTGLPLPLGGILIRRDLGRDLARRVEALIRSSLLFSRRFPEEAWPYVRENAREMEDEVMRRHIEMFVNEFSLDAGVEGKAAVRYMLKAASEYRKLAVPAKPLFWDD</sequence>
<dbReference type="Pfam" id="PF02621">
    <property type="entry name" value="VitK2_biosynth"/>
    <property type="match status" value="1"/>
</dbReference>
<comment type="catalytic activity">
    <reaction evidence="4">
        <text>cyclic dehypoxanthinylfutalosinate = 1,4-dihydroxy-6-naphthoate + dihydroxyacetone</text>
        <dbReference type="Rhea" id="RHEA:33087"/>
        <dbReference type="ChEBI" id="CHEBI:16016"/>
        <dbReference type="ChEBI" id="CHEBI:64254"/>
        <dbReference type="ChEBI" id="CHEBI:64270"/>
        <dbReference type="EC" id="4.1.99.29"/>
    </reaction>
</comment>
<dbReference type="EMBL" id="CP000478">
    <property type="protein sequence ID" value="ABK17500.1"/>
    <property type="molecule type" value="Genomic_DNA"/>
</dbReference>
<dbReference type="HAMAP" id="MF_00996">
    <property type="entry name" value="MqnD"/>
    <property type="match status" value="1"/>
</dbReference>
<dbReference type="GO" id="GO:0009234">
    <property type="term" value="P:menaquinone biosynthetic process"/>
    <property type="evidence" value="ECO:0007669"/>
    <property type="project" value="UniProtKB-UniRule"/>
</dbReference>
<dbReference type="SUPFAM" id="SSF53850">
    <property type="entry name" value="Periplasmic binding protein-like II"/>
    <property type="match status" value="1"/>
</dbReference>
<dbReference type="EC" id="4.1.99.29" evidence="4"/>
<evidence type="ECO:0000256" key="2">
    <source>
        <dbReference type="ARBA" id="ARBA00022428"/>
    </source>
</evidence>
<feature type="binding site" evidence="4">
    <location>
        <begin position="57"/>
        <end position="59"/>
    </location>
    <ligand>
        <name>substrate</name>
    </ligand>
</feature>
<evidence type="ECO:0000256" key="3">
    <source>
        <dbReference type="ARBA" id="ARBA00023239"/>
    </source>
</evidence>
<dbReference type="UniPathway" id="UPA00079"/>